<dbReference type="VEuPathDB" id="FungiDB:QG37_04426"/>
<sequence>MPPLQNRWEFRAHLAFVGTKEKKKKKKNAP</sequence>
<dbReference type="EMBL" id="LGST01000031">
    <property type="protein sequence ID" value="KND98532.1"/>
    <property type="molecule type" value="Genomic_DNA"/>
</dbReference>
<gene>
    <name evidence="1" type="ORF">QG37_04426</name>
</gene>
<accession>A0A0L0NWJ6</accession>
<name>A0A0L0NWJ6_CANAR</name>
<dbReference type="AlphaFoldDB" id="A0A0L0NWJ6"/>
<reference evidence="2" key="1">
    <citation type="journal article" date="2015" name="BMC Genomics">
        <title>Draft genome of a commonly misdiagnosed multidrug resistant pathogen Candida auris.</title>
        <authorList>
            <person name="Chatterjee S."/>
            <person name="Alampalli S.V."/>
            <person name="Nageshan R.K."/>
            <person name="Chettiar S.T."/>
            <person name="Joshi S."/>
            <person name="Tatu U.S."/>
        </authorList>
    </citation>
    <scope>NUCLEOTIDE SEQUENCE [LARGE SCALE GENOMIC DNA]</scope>
    <source>
        <strain evidence="2">6684</strain>
    </source>
</reference>
<comment type="caution">
    <text evidence="1">The sequence shown here is derived from an EMBL/GenBank/DDBJ whole genome shotgun (WGS) entry which is preliminary data.</text>
</comment>
<proteinExistence type="predicted"/>
<evidence type="ECO:0000313" key="2">
    <source>
        <dbReference type="Proteomes" id="UP000037122"/>
    </source>
</evidence>
<protein>
    <submittedName>
        <fullName evidence="1">Uncharacterized protein</fullName>
    </submittedName>
</protein>
<evidence type="ECO:0000313" key="1">
    <source>
        <dbReference type="EMBL" id="KND98532.1"/>
    </source>
</evidence>
<dbReference type="Proteomes" id="UP000037122">
    <property type="component" value="Unassembled WGS sequence"/>
</dbReference>
<organism evidence="1 2">
    <name type="scientific">Candidozyma auris</name>
    <name type="common">Yeast</name>
    <name type="synonym">Candida auris</name>
    <dbReference type="NCBI Taxonomy" id="498019"/>
    <lineage>
        <taxon>Eukaryota</taxon>
        <taxon>Fungi</taxon>
        <taxon>Dikarya</taxon>
        <taxon>Ascomycota</taxon>
        <taxon>Saccharomycotina</taxon>
        <taxon>Pichiomycetes</taxon>
        <taxon>Metschnikowiaceae</taxon>
        <taxon>Candidozyma</taxon>
    </lineage>
</organism>